<evidence type="ECO:0000313" key="11">
    <source>
        <dbReference type="Proteomes" id="UP000318815"/>
    </source>
</evidence>
<dbReference type="Pfam" id="PF13715">
    <property type="entry name" value="CarbopepD_reg_2"/>
    <property type="match status" value="1"/>
</dbReference>
<dbReference type="InterPro" id="IPR039426">
    <property type="entry name" value="TonB-dep_rcpt-like"/>
</dbReference>
<dbReference type="InterPro" id="IPR037066">
    <property type="entry name" value="Plug_dom_sf"/>
</dbReference>
<dbReference type="PROSITE" id="PS52016">
    <property type="entry name" value="TONB_DEPENDENT_REC_3"/>
    <property type="match status" value="1"/>
</dbReference>
<dbReference type="Pfam" id="PF07715">
    <property type="entry name" value="Plug"/>
    <property type="match status" value="1"/>
</dbReference>
<gene>
    <name evidence="10" type="ORF">FEF09_06590</name>
</gene>
<evidence type="ECO:0000256" key="5">
    <source>
        <dbReference type="ARBA" id="ARBA00023136"/>
    </source>
</evidence>
<dbReference type="SUPFAM" id="SSF49464">
    <property type="entry name" value="Carboxypeptidase regulatory domain-like"/>
    <property type="match status" value="1"/>
</dbReference>
<evidence type="ECO:0000256" key="6">
    <source>
        <dbReference type="ARBA" id="ARBA00023237"/>
    </source>
</evidence>
<keyword evidence="11" id="KW-1185">Reference proteome</keyword>
<dbReference type="SUPFAM" id="SSF56935">
    <property type="entry name" value="Porins"/>
    <property type="match status" value="1"/>
</dbReference>
<dbReference type="AlphaFoldDB" id="A0A5C6LV56"/>
<evidence type="ECO:0000256" key="3">
    <source>
        <dbReference type="ARBA" id="ARBA00022452"/>
    </source>
</evidence>
<sequence length="1055" mass="117224">MNELSTQKSIAMQGKRMYKFSGWILLLLLPILLKAQEKVQIKGIVRDAQTNEPLVGVSIMAGTPPKAVGVTSANGSFSVAVPADAQLVFRYIGFSDYKIKMKDKRDLVIRLVVTENKLNEAIVIGYQKKTREVTTGSAVIVSGKELQDVPVSNVEQLLQGRVAGLNIQNNTGTPGGRGLIQIRGLSNISVSGNGNDAFLSPTSPLYVIDGVPVEADANFEYGYQSAGPGVSPLSLIPPEDIESMEILKDSQATALYGSRGAYGVILITTRRGSSPIPLVRYTGNFFVNNPPKLRPTIGGKEERRIRLGMINGGSNMEDIYQISTKPFLADSLNPYYNNSTNWQDVFYATTANQTHNVNISGGDPKFNYKVDLGYYHENGVIRNTGFDRYSINTNMLYQPNTKLRVFTTLSTQVGRRNKGNGNGLTQSGVSSNASASSLLPGPSFYQSTAGVLAALNTRNDNKTGNVRSSLDVSYQLVPGLNLGSSVSYEYASNTEDRFTPAEANNDFSQIYAYNDRKFTLYNRNTISYNRVVNTNHNFFISAFNEFYNRGFQAQVIRQEKTPNNQYEGPLGYDGYASRGGGLLDNYSKQHVASFAGTFSYNYKQKYVVDFSYRMDGTSSSGFEDPYSKNPAIGIRWNFNKEAALSDKSWLTYGSLRGSWGQNIVPSGDIFSIYGTYDPRGTYNANPRLGINFNQLPNTYLQPTATTQYNGGFEAGFFDSRIEVIFDAYYKTVKNLLRTKSLSNITGFNEITTNETSLINYGYELTLTFRPLPRTSEVQWTLSLNAALNKDVLTSLPNGARQLVQYDNSTSQHTLFRVGRNSLTNYLLKTEGVYASDADVPVDPATGQRYRTSNGTYFKAGDPIWKDVDGNYILDANDYVAAGNSQPLITGGIQSYVNWKNFSLNISTSFTLIRDILNNAFAERMQFLGDPYNPKAMVDFSDVDYWKGPGSTAHYPNPFDYKRYNDIRPYRYDQTLIQEDGSYFKVNTMTIAYLVNRKFTNRYGINSVRMYMSGNNLITFSPYSGPNPENVSAMGRDQSGGYPIARSYNVGLNVEF</sequence>
<evidence type="ECO:0000259" key="9">
    <source>
        <dbReference type="Pfam" id="PF07715"/>
    </source>
</evidence>
<dbReference type="OrthoDB" id="9768177at2"/>
<dbReference type="InterPro" id="IPR008969">
    <property type="entry name" value="CarboxyPept-like_regulatory"/>
</dbReference>
<dbReference type="NCBIfam" id="TIGR04056">
    <property type="entry name" value="OMP_RagA_SusC"/>
    <property type="match status" value="1"/>
</dbReference>
<organism evidence="10 11">
    <name type="scientific">Chitinophaga pinensis</name>
    <dbReference type="NCBI Taxonomy" id="79329"/>
    <lineage>
        <taxon>Bacteria</taxon>
        <taxon>Pseudomonadati</taxon>
        <taxon>Bacteroidota</taxon>
        <taxon>Chitinophagia</taxon>
        <taxon>Chitinophagales</taxon>
        <taxon>Chitinophagaceae</taxon>
        <taxon>Chitinophaga</taxon>
    </lineage>
</organism>
<dbReference type="InterPro" id="IPR023996">
    <property type="entry name" value="TonB-dep_OMP_SusC/RagA"/>
</dbReference>
<name>A0A5C6LV56_9BACT</name>
<comment type="similarity">
    <text evidence="7">Belongs to the TonB-dependent receptor family.</text>
</comment>
<dbReference type="Gene3D" id="2.170.130.10">
    <property type="entry name" value="TonB-dependent receptor, plug domain"/>
    <property type="match status" value="1"/>
</dbReference>
<reference evidence="10 11" key="1">
    <citation type="submission" date="2019-08" db="EMBL/GenBank/DDBJ databases">
        <title>Whole genome sequencing of chitin degrading bacteria Chitinophaga pinensis YS16.</title>
        <authorList>
            <person name="Singh R.P."/>
            <person name="Manchanda G."/>
            <person name="Maurya I.K."/>
            <person name="Joshi N.K."/>
            <person name="Srivastava A.K."/>
        </authorList>
    </citation>
    <scope>NUCLEOTIDE SEQUENCE [LARGE SCALE GENOMIC DNA]</scope>
    <source>
        <strain evidence="10 11">YS-16</strain>
    </source>
</reference>
<dbReference type="InterPro" id="IPR023997">
    <property type="entry name" value="TonB-dep_OMP_SusC/RagA_CS"/>
</dbReference>
<evidence type="ECO:0000256" key="7">
    <source>
        <dbReference type="PROSITE-ProRule" id="PRU01360"/>
    </source>
</evidence>
<evidence type="ECO:0000256" key="2">
    <source>
        <dbReference type="ARBA" id="ARBA00022448"/>
    </source>
</evidence>
<keyword evidence="4 7" id="KW-0812">Transmembrane</keyword>
<feature type="domain" description="TonB-dependent receptor plug" evidence="9">
    <location>
        <begin position="134"/>
        <end position="264"/>
    </location>
</feature>
<keyword evidence="6 7" id="KW-0998">Cell outer membrane</keyword>
<evidence type="ECO:0000256" key="1">
    <source>
        <dbReference type="ARBA" id="ARBA00004571"/>
    </source>
</evidence>
<dbReference type="EMBL" id="VOHS01000005">
    <property type="protein sequence ID" value="TWW01131.1"/>
    <property type="molecule type" value="Genomic_DNA"/>
</dbReference>
<keyword evidence="5 7" id="KW-0472">Membrane</keyword>
<dbReference type="Proteomes" id="UP000318815">
    <property type="component" value="Unassembled WGS sequence"/>
</dbReference>
<keyword evidence="3 7" id="KW-1134">Transmembrane beta strand</keyword>
<comment type="subcellular location">
    <subcellularLocation>
        <location evidence="1 7">Cell outer membrane</location>
        <topology evidence="1 7">Multi-pass membrane protein</topology>
    </subcellularLocation>
</comment>
<dbReference type="InterPro" id="IPR036942">
    <property type="entry name" value="Beta-barrel_TonB_sf"/>
</dbReference>
<dbReference type="NCBIfam" id="TIGR04057">
    <property type="entry name" value="SusC_RagA_signa"/>
    <property type="match status" value="1"/>
</dbReference>
<evidence type="ECO:0000313" key="10">
    <source>
        <dbReference type="EMBL" id="TWW01131.1"/>
    </source>
</evidence>
<feature type="region of interest" description="Disordered" evidence="8">
    <location>
        <begin position="414"/>
        <end position="433"/>
    </location>
</feature>
<dbReference type="GO" id="GO:0009279">
    <property type="term" value="C:cell outer membrane"/>
    <property type="evidence" value="ECO:0007669"/>
    <property type="project" value="UniProtKB-SubCell"/>
</dbReference>
<accession>A0A5C6LV56</accession>
<evidence type="ECO:0000256" key="4">
    <source>
        <dbReference type="ARBA" id="ARBA00022692"/>
    </source>
</evidence>
<dbReference type="Gene3D" id="2.40.170.20">
    <property type="entry name" value="TonB-dependent receptor, beta-barrel domain"/>
    <property type="match status" value="1"/>
</dbReference>
<dbReference type="InterPro" id="IPR012910">
    <property type="entry name" value="Plug_dom"/>
</dbReference>
<keyword evidence="2 7" id="KW-0813">Transport</keyword>
<protein>
    <submittedName>
        <fullName evidence="10">SusC/RagA family TonB-linked outer membrane protein</fullName>
    </submittedName>
</protein>
<proteinExistence type="inferred from homology"/>
<comment type="caution">
    <text evidence="10">The sequence shown here is derived from an EMBL/GenBank/DDBJ whole genome shotgun (WGS) entry which is preliminary data.</text>
</comment>
<evidence type="ECO:0000256" key="8">
    <source>
        <dbReference type="SAM" id="MobiDB-lite"/>
    </source>
</evidence>